<dbReference type="AlphaFoldDB" id="A0A4Y9ZW73"/>
<keyword evidence="7" id="KW-0249">Electron transport</keyword>
<dbReference type="Pfam" id="PF02320">
    <property type="entry name" value="UCR_hinge"/>
    <property type="match status" value="1"/>
</dbReference>
<dbReference type="Gene3D" id="1.10.287.20">
    <property type="entry name" value="Ubiquinol-cytochrome C reductase hinge domain"/>
    <property type="match status" value="1"/>
</dbReference>
<keyword evidence="8" id="KW-0496">Mitochondrion</keyword>
<evidence type="ECO:0000256" key="8">
    <source>
        <dbReference type="ARBA" id="ARBA00023128"/>
    </source>
</evidence>
<dbReference type="InterPro" id="IPR050645">
    <property type="entry name" value="Histidine_acid_phosphatase"/>
</dbReference>
<gene>
    <name evidence="12" type="ORF">EWM64_g5599</name>
</gene>
<keyword evidence="4" id="KW-0813">Transport</keyword>
<dbReference type="PANTHER" id="PTHR11567:SF195">
    <property type="entry name" value="ACID PHOSPHATASE, PUTATIVE (AFU_ORTHOLOGUE AFUA_3G14570)-RELATED"/>
    <property type="match status" value="1"/>
</dbReference>
<dbReference type="Gene3D" id="3.40.50.1240">
    <property type="entry name" value="Phosphoglycerate mutase-like"/>
    <property type="match status" value="1"/>
</dbReference>
<dbReference type="Pfam" id="PF00328">
    <property type="entry name" value="His_Phos_2"/>
    <property type="match status" value="1"/>
</dbReference>
<dbReference type="EMBL" id="SFCI01000686">
    <property type="protein sequence ID" value="TFY78410.1"/>
    <property type="molecule type" value="Genomic_DNA"/>
</dbReference>
<dbReference type="PANTHER" id="PTHR11567">
    <property type="entry name" value="ACID PHOSPHATASE-RELATED"/>
    <property type="match status" value="1"/>
</dbReference>
<dbReference type="STRING" id="135208.A0A4Y9ZW73"/>
<dbReference type="SUPFAM" id="SSF81531">
    <property type="entry name" value="Non-heme 11 kDa protein of cytochrome bc1 complex (Ubiquinol-cytochrome c reductase)"/>
    <property type="match status" value="1"/>
</dbReference>
<comment type="caution">
    <text evidence="12">The sequence shown here is derived from an EMBL/GenBank/DDBJ whole genome shotgun (WGS) entry which is preliminary data.</text>
</comment>
<dbReference type="SUPFAM" id="SSF53254">
    <property type="entry name" value="Phosphoglycerate mutase-like"/>
    <property type="match status" value="1"/>
</dbReference>
<reference evidence="12 13" key="1">
    <citation type="submission" date="2019-02" db="EMBL/GenBank/DDBJ databases">
        <title>Genome sequencing of the rare red list fungi Hericium alpestre (H. flagellum).</title>
        <authorList>
            <person name="Buettner E."/>
            <person name="Kellner H."/>
        </authorList>
    </citation>
    <scope>NUCLEOTIDE SEQUENCE [LARGE SCALE GENOMIC DNA]</scope>
    <source>
        <strain evidence="12 13">DSM 108284</strain>
    </source>
</reference>
<comment type="similarity">
    <text evidence="3">Belongs to the UQCRH/QCR6 family.</text>
</comment>
<evidence type="ECO:0000256" key="1">
    <source>
        <dbReference type="ARBA" id="ARBA00004273"/>
    </source>
</evidence>
<dbReference type="GO" id="GO:0005743">
    <property type="term" value="C:mitochondrial inner membrane"/>
    <property type="evidence" value="ECO:0007669"/>
    <property type="project" value="UniProtKB-SubCell"/>
</dbReference>
<dbReference type="OrthoDB" id="10262962at2759"/>
<evidence type="ECO:0000256" key="10">
    <source>
        <dbReference type="SAM" id="MobiDB-lite"/>
    </source>
</evidence>
<dbReference type="InterPro" id="IPR023184">
    <property type="entry name" value="Ubol_cytC_Rdtase_hinge_dom"/>
</dbReference>
<dbReference type="InterPro" id="IPR036811">
    <property type="entry name" value="Ubol_cytC_Rdtase_hinge_dom_sf"/>
</dbReference>
<feature type="region of interest" description="Disordered" evidence="10">
    <location>
        <begin position="1"/>
        <end position="51"/>
    </location>
</feature>
<evidence type="ECO:0000259" key="11">
    <source>
        <dbReference type="Pfam" id="PF02320"/>
    </source>
</evidence>
<feature type="compositionally biased region" description="Basic and acidic residues" evidence="10">
    <location>
        <begin position="42"/>
        <end position="51"/>
    </location>
</feature>
<organism evidence="12 13">
    <name type="scientific">Hericium alpestre</name>
    <dbReference type="NCBI Taxonomy" id="135208"/>
    <lineage>
        <taxon>Eukaryota</taxon>
        <taxon>Fungi</taxon>
        <taxon>Dikarya</taxon>
        <taxon>Basidiomycota</taxon>
        <taxon>Agaricomycotina</taxon>
        <taxon>Agaricomycetes</taxon>
        <taxon>Russulales</taxon>
        <taxon>Hericiaceae</taxon>
        <taxon>Hericium</taxon>
    </lineage>
</organism>
<evidence type="ECO:0000256" key="2">
    <source>
        <dbReference type="ARBA" id="ARBA00005375"/>
    </source>
</evidence>
<keyword evidence="13" id="KW-1185">Reference proteome</keyword>
<keyword evidence="5" id="KW-0679">Respiratory chain</keyword>
<dbReference type="GO" id="GO:0016791">
    <property type="term" value="F:phosphatase activity"/>
    <property type="evidence" value="ECO:0007669"/>
    <property type="project" value="TreeGrafter"/>
</dbReference>
<dbReference type="InterPro" id="IPR029033">
    <property type="entry name" value="His_PPase_superfam"/>
</dbReference>
<evidence type="ECO:0000256" key="3">
    <source>
        <dbReference type="ARBA" id="ARBA00006498"/>
    </source>
</evidence>
<keyword evidence="9" id="KW-0472">Membrane</keyword>
<keyword evidence="6" id="KW-0999">Mitochondrion inner membrane</keyword>
<evidence type="ECO:0000256" key="7">
    <source>
        <dbReference type="ARBA" id="ARBA00022982"/>
    </source>
</evidence>
<evidence type="ECO:0000256" key="4">
    <source>
        <dbReference type="ARBA" id="ARBA00022448"/>
    </source>
</evidence>
<accession>A0A4Y9ZW73</accession>
<dbReference type="InterPro" id="IPR000560">
    <property type="entry name" value="His_Pase_clade-2"/>
</dbReference>
<sequence length="511" mass="57188">MAFFSSFFALAHNDSPQEEPEENKEEVKEPQAEEEEEEEPEDPHPALREECQESAKCKQFTEHFQHCQEKVQSGQGFKGEDCVEELRANSVSSTSSLDVFGTGVYSSSETPASLPWNTYNYCNAPHVNAKHYAVPNEAHGSELVYLNVMIRHHKRTPDNLYPTENVLNPPAGWNCTNFMQFNYGGGGANVFHNIHTPPTHPFISQIWNGTCDEGQLTEDGLRDGIRHGQDFWGVYHTKLGFLHQWPAVCSQPTQIDSLVPNYACPGAGAIRNAYQSVPAWTDHLQQNAALKARLDATLGTAGLADWASWCPCRLLCARALCSRRFADDHFFDTFTSRTCNGHPLPCNATGACVSDWDADTVHAIGDFEYNYIWNTAENATAYNQLTFGVMFGELAQNMVDFAAGRESHKLRFYVGHDGSMIRLASGLGLGKAAPLRWPAMGSEVVMEVWKTPQESFFVRVLHEGSLVDALRWVPLDRFTALLQSQVPDNIFVRVLKPFYCHGDPDDVQMQK</sequence>
<name>A0A4Y9ZW73_9AGAM</name>
<feature type="compositionally biased region" description="Acidic residues" evidence="10">
    <location>
        <begin position="32"/>
        <end position="41"/>
    </location>
</feature>
<dbReference type="Proteomes" id="UP000298061">
    <property type="component" value="Unassembled WGS sequence"/>
</dbReference>
<comment type="similarity">
    <text evidence="2">Belongs to the histidine acid phosphatase family.</text>
</comment>
<evidence type="ECO:0000313" key="12">
    <source>
        <dbReference type="EMBL" id="TFY78410.1"/>
    </source>
</evidence>
<comment type="subcellular location">
    <subcellularLocation>
        <location evidence="1">Mitochondrion inner membrane</location>
    </subcellularLocation>
</comment>
<proteinExistence type="inferred from homology"/>
<feature type="domain" description="Ubiquinol-cytochrome C reductase hinge" evidence="11">
    <location>
        <begin position="42"/>
        <end position="87"/>
    </location>
</feature>
<evidence type="ECO:0000256" key="9">
    <source>
        <dbReference type="ARBA" id="ARBA00023136"/>
    </source>
</evidence>
<protein>
    <recommendedName>
        <fullName evidence="11">Ubiquinol-cytochrome C reductase hinge domain-containing protein</fullName>
    </recommendedName>
</protein>
<evidence type="ECO:0000256" key="6">
    <source>
        <dbReference type="ARBA" id="ARBA00022792"/>
    </source>
</evidence>
<evidence type="ECO:0000256" key="5">
    <source>
        <dbReference type="ARBA" id="ARBA00022660"/>
    </source>
</evidence>
<evidence type="ECO:0000313" key="13">
    <source>
        <dbReference type="Proteomes" id="UP000298061"/>
    </source>
</evidence>